<feature type="binding site" evidence="8">
    <location>
        <position position="158"/>
    </location>
    <ligand>
        <name>Zn(2+)</name>
        <dbReference type="ChEBI" id="CHEBI:29105"/>
    </ligand>
</feature>
<evidence type="ECO:0000256" key="6">
    <source>
        <dbReference type="ARBA" id="ARBA00048378"/>
    </source>
</evidence>
<dbReference type="PROSITE" id="PS50305">
    <property type="entry name" value="SIRTUIN"/>
    <property type="match status" value="1"/>
</dbReference>
<keyword evidence="4 8" id="KW-0862">Zinc</keyword>
<dbReference type="GO" id="GO:0005634">
    <property type="term" value="C:nucleus"/>
    <property type="evidence" value="ECO:0007669"/>
    <property type="project" value="TreeGrafter"/>
</dbReference>
<dbReference type="GO" id="GO:0070403">
    <property type="term" value="F:NAD+ binding"/>
    <property type="evidence" value="ECO:0007669"/>
    <property type="project" value="InterPro"/>
</dbReference>
<dbReference type="InterPro" id="IPR050134">
    <property type="entry name" value="NAD-dep_sirtuin_deacylases"/>
</dbReference>
<dbReference type="PANTHER" id="PTHR11085:SF6">
    <property type="entry name" value="NAD-DEPENDENT PROTEIN DEACETYLASE SIRTUIN-2"/>
    <property type="match status" value="1"/>
</dbReference>
<dbReference type="Gene3D" id="3.40.50.1220">
    <property type="entry name" value="TPP-binding domain"/>
    <property type="match status" value="1"/>
</dbReference>
<evidence type="ECO:0000256" key="3">
    <source>
        <dbReference type="ARBA" id="ARBA00022723"/>
    </source>
</evidence>
<gene>
    <name evidence="10" type="ORF">CLODIP_2_CD12988</name>
</gene>
<dbReference type="InterPro" id="IPR003000">
    <property type="entry name" value="Sirtuin"/>
</dbReference>
<evidence type="ECO:0000256" key="5">
    <source>
        <dbReference type="ARBA" id="ARBA00023027"/>
    </source>
</evidence>
<name>A0A8S1D6N4_9INSE</name>
<evidence type="ECO:0000256" key="8">
    <source>
        <dbReference type="PROSITE-ProRule" id="PRU00236"/>
    </source>
</evidence>
<evidence type="ECO:0000313" key="11">
    <source>
        <dbReference type="Proteomes" id="UP000494165"/>
    </source>
</evidence>
<dbReference type="InterPro" id="IPR026590">
    <property type="entry name" value="Ssirtuin_cat_dom"/>
</dbReference>
<dbReference type="Pfam" id="PF02146">
    <property type="entry name" value="SIR2"/>
    <property type="match status" value="1"/>
</dbReference>
<dbReference type="OrthoDB" id="420264at2759"/>
<feature type="binding site" evidence="8">
    <location>
        <position position="155"/>
    </location>
    <ligand>
        <name>Zn(2+)</name>
        <dbReference type="ChEBI" id="CHEBI:29105"/>
    </ligand>
</feature>
<evidence type="ECO:0000259" key="9">
    <source>
        <dbReference type="PROSITE" id="PS50305"/>
    </source>
</evidence>
<accession>A0A8S1D6N4</accession>
<comment type="catalytic activity">
    <reaction evidence="7">
        <text>N(6)-tetradecanoyl-L-lysyl-[protein] + NAD(+) + H2O = 2''-O-tetradecanoyl-ADP-D-ribose + nicotinamide + L-lysyl-[protein]</text>
        <dbReference type="Rhea" id="RHEA:70567"/>
        <dbReference type="Rhea" id="RHEA-COMP:9752"/>
        <dbReference type="Rhea" id="RHEA-COMP:15437"/>
        <dbReference type="ChEBI" id="CHEBI:15377"/>
        <dbReference type="ChEBI" id="CHEBI:17154"/>
        <dbReference type="ChEBI" id="CHEBI:29969"/>
        <dbReference type="ChEBI" id="CHEBI:57540"/>
        <dbReference type="ChEBI" id="CHEBI:141129"/>
        <dbReference type="ChEBI" id="CHEBI:189674"/>
    </reaction>
    <physiologicalReaction direction="left-to-right" evidence="7">
        <dbReference type="Rhea" id="RHEA:70568"/>
    </physiologicalReaction>
</comment>
<feature type="binding site" evidence="8">
    <location>
        <position position="178"/>
    </location>
    <ligand>
        <name>Zn(2+)</name>
        <dbReference type="ChEBI" id="CHEBI:29105"/>
    </ligand>
</feature>
<reference evidence="10 11" key="1">
    <citation type="submission" date="2020-04" db="EMBL/GenBank/DDBJ databases">
        <authorList>
            <person name="Alioto T."/>
            <person name="Alioto T."/>
            <person name="Gomez Garrido J."/>
        </authorList>
    </citation>
    <scope>NUCLEOTIDE SEQUENCE [LARGE SCALE GENOMIC DNA]</scope>
</reference>
<keyword evidence="11" id="KW-1185">Reference proteome</keyword>
<comment type="catalytic activity">
    <reaction evidence="6">
        <text>N(6)-hexadecanoyl-L-lysyl-[protein] + NAD(+) + H2O = 2''-O-hexadecanoyl-ADP-D-ribose + nicotinamide + L-lysyl-[protein]</text>
        <dbReference type="Rhea" id="RHEA:70563"/>
        <dbReference type="Rhea" id="RHEA-COMP:9752"/>
        <dbReference type="Rhea" id="RHEA-COMP:14175"/>
        <dbReference type="ChEBI" id="CHEBI:15377"/>
        <dbReference type="ChEBI" id="CHEBI:17154"/>
        <dbReference type="ChEBI" id="CHEBI:29969"/>
        <dbReference type="ChEBI" id="CHEBI:57540"/>
        <dbReference type="ChEBI" id="CHEBI:138936"/>
        <dbReference type="ChEBI" id="CHEBI:189673"/>
    </reaction>
    <physiologicalReaction direction="left-to-right" evidence="6">
        <dbReference type="Rhea" id="RHEA:70564"/>
    </physiologicalReaction>
</comment>
<dbReference type="GO" id="GO:0046872">
    <property type="term" value="F:metal ion binding"/>
    <property type="evidence" value="ECO:0007669"/>
    <property type="project" value="UniProtKB-KW"/>
</dbReference>
<dbReference type="InterPro" id="IPR026591">
    <property type="entry name" value="Sirtuin_cat_small_dom_sf"/>
</dbReference>
<evidence type="ECO:0000256" key="7">
    <source>
        <dbReference type="ARBA" id="ARBA00048905"/>
    </source>
</evidence>
<comment type="cofactor">
    <cofactor evidence="1">
        <name>Zn(2+)</name>
        <dbReference type="ChEBI" id="CHEBI:29105"/>
    </cofactor>
</comment>
<evidence type="ECO:0000256" key="1">
    <source>
        <dbReference type="ARBA" id="ARBA00001947"/>
    </source>
</evidence>
<sequence>MLTKVLERVNRCGAVRKPTEPKPKKKTICRKNLPSIAKYIVDNNVNKIVTMGGEGMSEAAFKGIKATLSNLPKKNEALFDLERFRDDPEPFFSYARRVFPGILKPTLSHFFVRMLHEKGLLLRHYTKNLDNLERAAGIPADKLVEAHGTFQSSHCIDCKHEYDFTWLNERIMNEIPKCECGGVVRPDIVFFGEDLTDRFTELGGNDLFECDLLIVLGSSLEAQPFSSLVDKARSMVPRVMINRKIPPLGNPVLWGKGLSTGWNMNALDVTFQGECDVGCAKLAEAMDWATELRALYNAENGLNNGVKSLSTHTSRPIGKKLL</sequence>
<dbReference type="PANTHER" id="PTHR11085">
    <property type="entry name" value="NAD-DEPENDENT PROTEIN DEACYLASE SIRTUIN-5, MITOCHONDRIAL-RELATED"/>
    <property type="match status" value="1"/>
</dbReference>
<evidence type="ECO:0000256" key="2">
    <source>
        <dbReference type="ARBA" id="ARBA00022679"/>
    </source>
</evidence>
<dbReference type="SUPFAM" id="SSF52467">
    <property type="entry name" value="DHS-like NAD/FAD-binding domain"/>
    <property type="match status" value="1"/>
</dbReference>
<dbReference type="Gene3D" id="3.30.1600.10">
    <property type="entry name" value="SIR2/SIRT2 'Small Domain"/>
    <property type="match status" value="1"/>
</dbReference>
<dbReference type="EMBL" id="CADEPI010000120">
    <property type="protein sequence ID" value="CAB3375885.1"/>
    <property type="molecule type" value="Genomic_DNA"/>
</dbReference>
<feature type="domain" description="Deacetylase sirtuin-type" evidence="9">
    <location>
        <begin position="26"/>
        <end position="289"/>
    </location>
</feature>
<evidence type="ECO:0000313" key="10">
    <source>
        <dbReference type="EMBL" id="CAB3375885.1"/>
    </source>
</evidence>
<dbReference type="AlphaFoldDB" id="A0A8S1D6N4"/>
<dbReference type="GO" id="GO:0017136">
    <property type="term" value="F:histone deacetylase activity, NAD-dependent"/>
    <property type="evidence" value="ECO:0007669"/>
    <property type="project" value="TreeGrafter"/>
</dbReference>
<keyword evidence="5" id="KW-0520">NAD</keyword>
<comment type="caution">
    <text evidence="10">The sequence shown here is derived from an EMBL/GenBank/DDBJ whole genome shotgun (WGS) entry which is preliminary data.</text>
</comment>
<evidence type="ECO:0000256" key="4">
    <source>
        <dbReference type="ARBA" id="ARBA00022833"/>
    </source>
</evidence>
<protein>
    <recommendedName>
        <fullName evidence="9">Deacetylase sirtuin-type domain-containing protein</fullName>
    </recommendedName>
</protein>
<dbReference type="Proteomes" id="UP000494165">
    <property type="component" value="Unassembled WGS sequence"/>
</dbReference>
<proteinExistence type="predicted"/>
<feature type="binding site" evidence="8">
    <location>
        <position position="180"/>
    </location>
    <ligand>
        <name>Zn(2+)</name>
        <dbReference type="ChEBI" id="CHEBI:29105"/>
    </ligand>
</feature>
<organism evidence="10 11">
    <name type="scientific">Cloeon dipterum</name>
    <dbReference type="NCBI Taxonomy" id="197152"/>
    <lineage>
        <taxon>Eukaryota</taxon>
        <taxon>Metazoa</taxon>
        <taxon>Ecdysozoa</taxon>
        <taxon>Arthropoda</taxon>
        <taxon>Hexapoda</taxon>
        <taxon>Insecta</taxon>
        <taxon>Pterygota</taxon>
        <taxon>Palaeoptera</taxon>
        <taxon>Ephemeroptera</taxon>
        <taxon>Pisciforma</taxon>
        <taxon>Baetidae</taxon>
        <taxon>Cloeon</taxon>
    </lineage>
</organism>
<dbReference type="InterPro" id="IPR029035">
    <property type="entry name" value="DHS-like_NAD/FAD-binding_dom"/>
</dbReference>
<feature type="active site" description="Proton acceptor" evidence="8">
    <location>
        <position position="147"/>
    </location>
</feature>
<keyword evidence="2" id="KW-0808">Transferase</keyword>
<keyword evidence="3 8" id="KW-0479">Metal-binding</keyword>